<evidence type="ECO:0000313" key="8">
    <source>
        <dbReference type="EMBL" id="QTA86485.1"/>
    </source>
</evidence>
<dbReference type="HAMAP" id="MF_00090">
    <property type="entry name" value="PIMT"/>
    <property type="match status" value="1"/>
</dbReference>
<dbReference type="GO" id="GO:0030091">
    <property type="term" value="P:protein repair"/>
    <property type="evidence" value="ECO:0007669"/>
    <property type="project" value="UniProtKB-UniRule"/>
</dbReference>
<dbReference type="Pfam" id="PF01135">
    <property type="entry name" value="PCMT"/>
    <property type="match status" value="1"/>
</dbReference>
<evidence type="ECO:0000256" key="5">
    <source>
        <dbReference type="ARBA" id="ARBA00022679"/>
    </source>
</evidence>
<comment type="similarity">
    <text evidence="2 7">Belongs to the methyltransferase superfamily. L-isoaspartyl/D-aspartyl protein methyltransferase family.</text>
</comment>
<dbReference type="InterPro" id="IPR000682">
    <property type="entry name" value="PCMT"/>
</dbReference>
<dbReference type="GO" id="GO:0004719">
    <property type="term" value="F:protein-L-isoaspartate (D-aspartate) O-methyltransferase activity"/>
    <property type="evidence" value="ECO:0007669"/>
    <property type="project" value="UniProtKB-UniRule"/>
</dbReference>
<dbReference type="NCBIfam" id="NF001453">
    <property type="entry name" value="PRK00312.1"/>
    <property type="match status" value="1"/>
</dbReference>
<feature type="active site" evidence="7">
    <location>
        <position position="80"/>
    </location>
</feature>
<accession>A0A975BJV4</accession>
<dbReference type="AlphaFoldDB" id="A0A975BJV4"/>
<gene>
    <name evidence="8" type="primary">pcm1</name>
    <name evidence="7" type="synonym">pcm</name>
    <name evidence="8" type="ORF">dnm_025080</name>
</gene>
<name>A0A975BJV4_9BACT</name>
<keyword evidence="4 7" id="KW-0489">Methyltransferase</keyword>
<dbReference type="FunFam" id="3.40.50.150:FF:000010">
    <property type="entry name" value="Protein-L-isoaspartate O-methyltransferase"/>
    <property type="match status" value="1"/>
</dbReference>
<evidence type="ECO:0000256" key="2">
    <source>
        <dbReference type="ARBA" id="ARBA00005369"/>
    </source>
</evidence>
<dbReference type="EMBL" id="CP061800">
    <property type="protein sequence ID" value="QTA86485.1"/>
    <property type="molecule type" value="Genomic_DNA"/>
</dbReference>
<proteinExistence type="inferred from homology"/>
<dbReference type="KEGG" id="dmm:dnm_025080"/>
<evidence type="ECO:0000256" key="6">
    <source>
        <dbReference type="ARBA" id="ARBA00022691"/>
    </source>
</evidence>
<dbReference type="InterPro" id="IPR029063">
    <property type="entry name" value="SAM-dependent_MTases_sf"/>
</dbReference>
<dbReference type="EC" id="2.1.1.77" evidence="7"/>
<keyword evidence="3 7" id="KW-0963">Cytoplasm</keyword>
<dbReference type="CDD" id="cd02440">
    <property type="entry name" value="AdoMet_MTases"/>
    <property type="match status" value="1"/>
</dbReference>
<dbReference type="Proteomes" id="UP000663722">
    <property type="component" value="Chromosome"/>
</dbReference>
<evidence type="ECO:0000256" key="7">
    <source>
        <dbReference type="HAMAP-Rule" id="MF_00090"/>
    </source>
</evidence>
<dbReference type="GO" id="GO:0032259">
    <property type="term" value="P:methylation"/>
    <property type="evidence" value="ECO:0007669"/>
    <property type="project" value="UniProtKB-KW"/>
</dbReference>
<evidence type="ECO:0000256" key="3">
    <source>
        <dbReference type="ARBA" id="ARBA00022490"/>
    </source>
</evidence>
<dbReference type="GO" id="GO:0005737">
    <property type="term" value="C:cytoplasm"/>
    <property type="evidence" value="ECO:0007669"/>
    <property type="project" value="UniProtKB-SubCell"/>
</dbReference>
<keyword evidence="6 7" id="KW-0949">S-adenosyl-L-methionine</keyword>
<comment type="subcellular location">
    <subcellularLocation>
        <location evidence="1 7">Cytoplasm</location>
    </subcellularLocation>
</comment>
<dbReference type="NCBIfam" id="TIGR00080">
    <property type="entry name" value="pimt"/>
    <property type="match status" value="1"/>
</dbReference>
<protein>
    <recommendedName>
        <fullName evidence="7">Protein-L-isoaspartate O-methyltransferase</fullName>
        <ecNumber evidence="7">2.1.1.77</ecNumber>
    </recommendedName>
    <alternativeName>
        <fullName evidence="7">L-isoaspartyl protein carboxyl methyltransferase</fullName>
    </alternativeName>
    <alternativeName>
        <fullName evidence="7">Protein L-isoaspartyl methyltransferase</fullName>
    </alternativeName>
    <alternativeName>
        <fullName evidence="7">Protein-beta-aspartate methyltransferase</fullName>
        <shortName evidence="7">PIMT</shortName>
    </alternativeName>
</protein>
<comment type="function">
    <text evidence="7">Catalyzes the methyl esterification of L-isoaspartyl residues in peptides and proteins that result from spontaneous decomposition of normal L-aspartyl and L-asparaginyl residues. It plays a role in the repair and/or degradation of damaged proteins.</text>
</comment>
<evidence type="ECO:0000256" key="4">
    <source>
        <dbReference type="ARBA" id="ARBA00022603"/>
    </source>
</evidence>
<evidence type="ECO:0000313" key="9">
    <source>
        <dbReference type="Proteomes" id="UP000663722"/>
    </source>
</evidence>
<dbReference type="PANTHER" id="PTHR11579:SF0">
    <property type="entry name" value="PROTEIN-L-ISOASPARTATE(D-ASPARTATE) O-METHYLTRANSFERASE"/>
    <property type="match status" value="1"/>
</dbReference>
<keyword evidence="9" id="KW-1185">Reference proteome</keyword>
<dbReference type="SUPFAM" id="SSF53335">
    <property type="entry name" value="S-adenosyl-L-methionine-dependent methyltransferases"/>
    <property type="match status" value="1"/>
</dbReference>
<evidence type="ECO:0000256" key="1">
    <source>
        <dbReference type="ARBA" id="ARBA00004496"/>
    </source>
</evidence>
<dbReference type="PROSITE" id="PS01279">
    <property type="entry name" value="PCMT"/>
    <property type="match status" value="1"/>
</dbReference>
<organism evidence="8 9">
    <name type="scientific">Desulfonema magnum</name>
    <dbReference type="NCBI Taxonomy" id="45655"/>
    <lineage>
        <taxon>Bacteria</taxon>
        <taxon>Pseudomonadati</taxon>
        <taxon>Thermodesulfobacteriota</taxon>
        <taxon>Desulfobacteria</taxon>
        <taxon>Desulfobacterales</taxon>
        <taxon>Desulfococcaceae</taxon>
        <taxon>Desulfonema</taxon>
    </lineage>
</organism>
<keyword evidence="5 7" id="KW-0808">Transferase</keyword>
<dbReference type="PANTHER" id="PTHR11579">
    <property type="entry name" value="PROTEIN-L-ISOASPARTATE O-METHYLTRANSFERASE"/>
    <property type="match status" value="1"/>
</dbReference>
<dbReference type="Gene3D" id="3.40.50.150">
    <property type="entry name" value="Vaccinia Virus protein VP39"/>
    <property type="match status" value="1"/>
</dbReference>
<sequence length="232" mass="25911">MIGVMIFGARCEAEAPGASEKFAKLCEQMVKTQIEARGVKSKIVLDALRKVERHKFVPQTYQRQAYEDHPLPIGEGQTISQPYIVALMTEVLDLDSTKKVLEIGTGSGYQAAVLAEICHQVYTIELIEVLGKRAEKLLADLGYENIRVRVGDGYKGWKEYSPFDAIIVTCAPSHIPRPLKDQLAEGGKMVIPVGETFNQKLVLLAKKQGKIVEENIIPVRFVPMMRHDGKEY</sequence>
<reference evidence="8" key="1">
    <citation type="journal article" date="2021" name="Microb. Physiol.">
        <title>Proteogenomic Insights into the Physiology of Marine, Sulfate-Reducing, Filamentous Desulfonema limicola and Desulfonema magnum.</title>
        <authorList>
            <person name="Schnaars V."/>
            <person name="Wohlbrand L."/>
            <person name="Scheve S."/>
            <person name="Hinrichs C."/>
            <person name="Reinhardt R."/>
            <person name="Rabus R."/>
        </authorList>
    </citation>
    <scope>NUCLEOTIDE SEQUENCE</scope>
    <source>
        <strain evidence="8">4be13</strain>
    </source>
</reference>
<comment type="catalytic activity">
    <reaction evidence="7">
        <text>[protein]-L-isoaspartate + S-adenosyl-L-methionine = [protein]-L-isoaspartate alpha-methyl ester + S-adenosyl-L-homocysteine</text>
        <dbReference type="Rhea" id="RHEA:12705"/>
        <dbReference type="Rhea" id="RHEA-COMP:12143"/>
        <dbReference type="Rhea" id="RHEA-COMP:12144"/>
        <dbReference type="ChEBI" id="CHEBI:57856"/>
        <dbReference type="ChEBI" id="CHEBI:59789"/>
        <dbReference type="ChEBI" id="CHEBI:90596"/>
        <dbReference type="ChEBI" id="CHEBI:90598"/>
        <dbReference type="EC" id="2.1.1.77"/>
    </reaction>
</comment>